<proteinExistence type="predicted"/>
<evidence type="ECO:0000313" key="2">
    <source>
        <dbReference type="Proteomes" id="UP000005431"/>
    </source>
</evidence>
<accession>G9FH49</accession>
<name>G9FH49_9CAUD</name>
<reference evidence="1 2" key="1">
    <citation type="submission" date="2011-06" db="EMBL/GenBank/DDBJ databases">
        <title>Two lysogenic phages can make up a single lytic phage.</title>
        <authorList>
            <person name="Petrovski S."/>
        </authorList>
    </citation>
    <scope>NUCLEOTIDE SEQUENCE [LARGE SCALE GENOMIC DNA]</scope>
</reference>
<organism evidence="1 2">
    <name type="scientific">Rhodococcus phage REQ3</name>
    <dbReference type="NCBI Taxonomy" id="1109714"/>
    <lineage>
        <taxon>Viruses</taxon>
        <taxon>Duplodnaviria</taxon>
        <taxon>Heunggongvirae</taxon>
        <taxon>Uroviricota</taxon>
        <taxon>Caudoviricetes</taxon>
        <taxon>Caudoviricetes incertae sedis</taxon>
        <taxon>Wodongavirus</taxon>
        <taxon>Wodongavirus REQ3</taxon>
    </lineage>
</organism>
<keyword evidence="2" id="KW-1185">Reference proteome</keyword>
<evidence type="ECO:0000313" key="1">
    <source>
        <dbReference type="EMBL" id="AEV51938.1"/>
    </source>
</evidence>
<dbReference type="EMBL" id="JN116824">
    <property type="protein sequence ID" value="AEV51938.1"/>
    <property type="molecule type" value="Genomic_DNA"/>
</dbReference>
<sequence length="175" mass="18173">MGDLLLTSSRTSVRRATTGWVGIATAAAAAALVAGCGGNAESAEPSTYSPQASAEAACDEYCSELARLDALKCDFQPEDPAGCAALLTDKSTLAWKVSTALENRDADGVYRPAGEEVQQINAAIHDVTSTDFADERCYVPTANATKASTCGMIALSKDMAFTTLTLRLRTLAGLA</sequence>
<protein>
    <submittedName>
        <fullName evidence="1">Uncharacterized protein</fullName>
    </submittedName>
</protein>
<dbReference type="Proteomes" id="UP000005431">
    <property type="component" value="Segment"/>
</dbReference>
<dbReference type="KEGG" id="vg:11541460"/>
<dbReference type="GeneID" id="11541460"/>
<dbReference type="RefSeq" id="YP_005087194.1">
    <property type="nucleotide sequence ID" value="NC_016654.1"/>
</dbReference>